<dbReference type="InterPro" id="IPR008979">
    <property type="entry name" value="Galactose-bd-like_sf"/>
</dbReference>
<evidence type="ECO:0000256" key="3">
    <source>
        <dbReference type="SAM" id="SignalP"/>
    </source>
</evidence>
<dbReference type="EMBL" id="JAPFFF010000050">
    <property type="protein sequence ID" value="KAK8839942.1"/>
    <property type="molecule type" value="Genomic_DNA"/>
</dbReference>
<dbReference type="PANTHER" id="PTHR11440">
    <property type="entry name" value="LECITHIN-CHOLESTEROL ACYLTRANSFERASE-RELATED"/>
    <property type="match status" value="1"/>
</dbReference>
<keyword evidence="2" id="KW-1133">Transmembrane helix</keyword>
<name>A0ABR2H2Y5_9EUKA</name>
<comment type="caution">
    <text evidence="4">The sequence shown here is derived from an EMBL/GenBank/DDBJ whole genome shotgun (WGS) entry which is preliminary data.</text>
</comment>
<feature type="compositionally biased region" description="Low complexity" evidence="1">
    <location>
        <begin position="1129"/>
        <end position="1158"/>
    </location>
</feature>
<dbReference type="Gene3D" id="2.60.120.260">
    <property type="entry name" value="Galactose-binding domain-like"/>
    <property type="match status" value="2"/>
</dbReference>
<feature type="compositionally biased region" description="Acidic residues" evidence="1">
    <location>
        <begin position="1259"/>
        <end position="1270"/>
    </location>
</feature>
<dbReference type="Proteomes" id="UP001470230">
    <property type="component" value="Unassembled WGS sequence"/>
</dbReference>
<dbReference type="SUPFAM" id="SSF49785">
    <property type="entry name" value="Galactose-binding domain-like"/>
    <property type="match status" value="2"/>
</dbReference>
<feature type="transmembrane region" description="Helical" evidence="2">
    <location>
        <begin position="1279"/>
        <end position="1301"/>
    </location>
</feature>
<dbReference type="InterPro" id="IPR029058">
    <property type="entry name" value="AB_hydrolase_fold"/>
</dbReference>
<gene>
    <name evidence="4" type="ORF">M9Y10_031657</name>
</gene>
<dbReference type="Gene3D" id="3.40.50.1820">
    <property type="entry name" value="alpha/beta hydrolase"/>
    <property type="match status" value="2"/>
</dbReference>
<keyword evidence="3" id="KW-0732">Signal</keyword>
<proteinExistence type="predicted"/>
<keyword evidence="2" id="KW-0472">Membrane</keyword>
<dbReference type="SUPFAM" id="SSF53474">
    <property type="entry name" value="alpha/beta-Hydrolases"/>
    <property type="match status" value="1"/>
</dbReference>
<evidence type="ECO:0000313" key="5">
    <source>
        <dbReference type="Proteomes" id="UP001470230"/>
    </source>
</evidence>
<dbReference type="InterPro" id="IPR003386">
    <property type="entry name" value="LACT/PDAT_acylTrfase"/>
</dbReference>
<protein>
    <submittedName>
        <fullName evidence="4">Uncharacterized protein</fullName>
    </submittedName>
</protein>
<evidence type="ECO:0000256" key="1">
    <source>
        <dbReference type="SAM" id="MobiDB-lite"/>
    </source>
</evidence>
<feature type="region of interest" description="Disordered" evidence="1">
    <location>
        <begin position="1123"/>
        <end position="1274"/>
    </location>
</feature>
<keyword evidence="5" id="KW-1185">Reference proteome</keyword>
<dbReference type="Pfam" id="PF02450">
    <property type="entry name" value="LCAT"/>
    <property type="match status" value="2"/>
</dbReference>
<reference evidence="4 5" key="1">
    <citation type="submission" date="2024-04" db="EMBL/GenBank/DDBJ databases">
        <title>Tritrichomonas musculus Genome.</title>
        <authorList>
            <person name="Alves-Ferreira E."/>
            <person name="Grigg M."/>
            <person name="Lorenzi H."/>
            <person name="Galac M."/>
        </authorList>
    </citation>
    <scope>NUCLEOTIDE SEQUENCE [LARGE SCALE GENOMIC DNA]</scope>
    <source>
        <strain evidence="4 5">EAF2021</strain>
    </source>
</reference>
<feature type="chain" id="PRO_5045201272" evidence="3">
    <location>
        <begin position="21"/>
        <end position="1323"/>
    </location>
</feature>
<keyword evidence="2" id="KW-0812">Transmembrane</keyword>
<evidence type="ECO:0000313" key="4">
    <source>
        <dbReference type="EMBL" id="KAK8839942.1"/>
    </source>
</evidence>
<feature type="compositionally biased region" description="Low complexity" evidence="1">
    <location>
        <begin position="1165"/>
        <end position="1258"/>
    </location>
</feature>
<accession>A0ABR2H2Y5</accession>
<feature type="signal peptide" evidence="3">
    <location>
        <begin position="1"/>
        <end position="20"/>
    </location>
</feature>
<sequence length="1323" mass="147676">MFFLLLTNSLSLKPLYLVAGFGQSPIYGTVTQPELYPECPANMVKTMIRTATAKNDSLINNYPDCIAKLLQVQLNSTTGQVEQLPGLITDSSPIGEASLLSSTFGTIISKAKELGYTDNEDLFSVGYNYYLHPITSNLVYDKLKEKIEEVYNKKHEKAILISFSQGTSFISIFVSNYSTKSWVERYIDSIVFVAPAFAGWPTFSQLYDQNMSPYKTTDEMKKTVMRMPGLHIMMPNYVVFENFTVIYNLYNDYDQHNASFSFEFLKMQEKVDDDSEKIFKAHVEKFLKEPIPEPPVPSLVIYNDNIKMTVSYSIYQHRNKIVKSIYSDPGDGTVTSEGAQFACGRWKTAKCLNLRDSSNHAETLSDSKTIETLFDFIQSDNKTIENKIGLFMASGFQGSPLYGSVTDPEKVPMCPSNMKNYIFYSIYFGNVYELVDSDSKYWLSDECKAMLTRVELSEDESHATFAPGIHLTSSRIGQYDRLDSYSGIIERAYREGWTHYRDLFGVGYNYMLHPLMSGETFEDVKIGIEKHFNETGKKSVLTGHSQGTSFVEIFITDYVTSEWAKKYMAGVIFYAPAFAGWGTYGRSVSGNYGSGFPDGNPEMRKSTQRMPGLHIMMPNEGVFGNTTVIKDFPNDGDQSNATFVSSLLQKLEKMDETAYKVFKLTDKYRKPPLPEPPVPSLVIFNNASNSADGYTYHKLTNSVSSFNGHGDGVVSDDGPLYVCSHWANVTCYNYRSTDIGHSNIQTQLITYDLTFNFIERVQDYKPYPKDKTVSNEAVSGKYANASYVESHRVPNNLFSYSANEGTANHPLSNAFDDNAMSYYISSVSNNISYHNNITIEFSNIVTIEAFLYDTCYSTSGTVRNFQGFPSVLNVYTSCDGSEFELNTVFIGIPVYPSTRIQFVLKKPAKIDKLKLEFAEVSTQTIEGYSRNPCISNLIFIESVNESDILSFKGVEGDYADDVYVNSHLISTSEFELTADKGLDNYPLSNLFDNDKYSFWISSKANSATFHNTMVFDFSEEISLEAFLYDSAYNTKGESRTFNGFPTVMKVYVQNEGQNDLFSLCATFEGSPVYPWTRMQFVFKSPVRGKRFKFEFVTVTPQTISQTGQNPVCAGLFLIRHIEPTQTEAPTSTPTKVPTSSPTEVPTSSPTKVPTLTPTEVPTSSPTKVPTLTPTEVPTSSPTKVPTSSPTEVPTSSPTEVPTSSPTKVPTSSPTEVPTSSPTKVPTLTPTEVPTLTPSSFITSVPDPTPITVVPTSDDSSSDDDESDDSSDSNSSLNRILIISGIVVFSIIIVVVIVVLIIKIKNNRDVIFQNEKLLYDQPLI</sequence>
<organism evidence="4 5">
    <name type="scientific">Tritrichomonas musculus</name>
    <dbReference type="NCBI Taxonomy" id="1915356"/>
    <lineage>
        <taxon>Eukaryota</taxon>
        <taxon>Metamonada</taxon>
        <taxon>Parabasalia</taxon>
        <taxon>Tritrichomonadida</taxon>
        <taxon>Tritrichomonadidae</taxon>
        <taxon>Tritrichomonas</taxon>
    </lineage>
</organism>
<evidence type="ECO:0000256" key="2">
    <source>
        <dbReference type="SAM" id="Phobius"/>
    </source>
</evidence>